<proteinExistence type="predicted"/>
<accession>A0A6A5WFJ7</accession>
<protein>
    <submittedName>
        <fullName evidence="1">Uncharacterized protein</fullName>
    </submittedName>
</protein>
<gene>
    <name evidence="1" type="ORF">P154DRAFT_523122</name>
</gene>
<dbReference type="OrthoDB" id="4732339at2759"/>
<sequence>MSKQLLMSEHYKAYKALSCIPFGVNTFTKNTNGLIKVQLGEIYCRVKTLLEHVPNTLI</sequence>
<keyword evidence="2" id="KW-1185">Reference proteome</keyword>
<dbReference type="EMBL" id="ML977594">
    <property type="protein sequence ID" value="KAF1999559.1"/>
    <property type="molecule type" value="Genomic_DNA"/>
</dbReference>
<organism evidence="1 2">
    <name type="scientific">Amniculicola lignicola CBS 123094</name>
    <dbReference type="NCBI Taxonomy" id="1392246"/>
    <lineage>
        <taxon>Eukaryota</taxon>
        <taxon>Fungi</taxon>
        <taxon>Dikarya</taxon>
        <taxon>Ascomycota</taxon>
        <taxon>Pezizomycotina</taxon>
        <taxon>Dothideomycetes</taxon>
        <taxon>Pleosporomycetidae</taxon>
        <taxon>Pleosporales</taxon>
        <taxon>Amniculicolaceae</taxon>
        <taxon>Amniculicola</taxon>
    </lineage>
</organism>
<dbReference type="AlphaFoldDB" id="A0A6A5WFJ7"/>
<reference evidence="1" key="1">
    <citation type="journal article" date="2020" name="Stud. Mycol.">
        <title>101 Dothideomycetes genomes: a test case for predicting lifestyles and emergence of pathogens.</title>
        <authorList>
            <person name="Haridas S."/>
            <person name="Albert R."/>
            <person name="Binder M."/>
            <person name="Bloem J."/>
            <person name="Labutti K."/>
            <person name="Salamov A."/>
            <person name="Andreopoulos B."/>
            <person name="Baker S."/>
            <person name="Barry K."/>
            <person name="Bills G."/>
            <person name="Bluhm B."/>
            <person name="Cannon C."/>
            <person name="Castanera R."/>
            <person name="Culley D."/>
            <person name="Daum C."/>
            <person name="Ezra D."/>
            <person name="Gonzalez J."/>
            <person name="Henrissat B."/>
            <person name="Kuo A."/>
            <person name="Liang C."/>
            <person name="Lipzen A."/>
            <person name="Lutzoni F."/>
            <person name="Magnuson J."/>
            <person name="Mondo S."/>
            <person name="Nolan M."/>
            <person name="Ohm R."/>
            <person name="Pangilinan J."/>
            <person name="Park H.-J."/>
            <person name="Ramirez L."/>
            <person name="Alfaro M."/>
            <person name="Sun H."/>
            <person name="Tritt A."/>
            <person name="Yoshinaga Y."/>
            <person name="Zwiers L.-H."/>
            <person name="Turgeon B."/>
            <person name="Goodwin S."/>
            <person name="Spatafora J."/>
            <person name="Crous P."/>
            <person name="Grigoriev I."/>
        </authorList>
    </citation>
    <scope>NUCLEOTIDE SEQUENCE</scope>
    <source>
        <strain evidence="1">CBS 123094</strain>
    </source>
</reference>
<name>A0A6A5WFJ7_9PLEO</name>
<dbReference type="Proteomes" id="UP000799779">
    <property type="component" value="Unassembled WGS sequence"/>
</dbReference>
<evidence type="ECO:0000313" key="2">
    <source>
        <dbReference type="Proteomes" id="UP000799779"/>
    </source>
</evidence>
<evidence type="ECO:0000313" key="1">
    <source>
        <dbReference type="EMBL" id="KAF1999559.1"/>
    </source>
</evidence>